<dbReference type="EMBL" id="LT635759">
    <property type="protein sequence ID" value="SGZ53132.1"/>
    <property type="molecule type" value="Genomic_DNA"/>
</dbReference>
<dbReference type="GO" id="GO:0060917">
    <property type="term" value="P:regulation of (1-&gt;6)-beta-D-glucan biosynthetic process"/>
    <property type="evidence" value="ECO:0007669"/>
    <property type="project" value="UniProtKB-ARBA"/>
</dbReference>
<protein>
    <recommendedName>
        <fullName evidence="2">non-specific serine/threonine protein kinase</fullName>
        <ecNumber evidence="2">2.7.11.1</ecNumber>
    </recommendedName>
</protein>
<dbReference type="InterPro" id="IPR008271">
    <property type="entry name" value="Ser/Thr_kinase_AS"/>
</dbReference>
<accession>A0A1L0D9C9</accession>
<comment type="subcellular location">
    <subcellularLocation>
        <location evidence="1">Cytoplasm</location>
    </subcellularLocation>
</comment>
<reference evidence="13 14" key="1">
    <citation type="submission" date="2016-10" db="EMBL/GenBank/DDBJ databases">
        <authorList>
            <person name="de Groot N.N."/>
        </authorList>
    </citation>
    <scope>NUCLEOTIDE SEQUENCE [LARGE SCALE GENOMIC DNA]</scope>
    <source>
        <strain evidence="13 14">CBS 141442</strain>
    </source>
</reference>
<evidence type="ECO:0000256" key="10">
    <source>
        <dbReference type="ARBA" id="ARBA00047899"/>
    </source>
</evidence>
<dbReference type="InterPro" id="IPR011009">
    <property type="entry name" value="Kinase-like_dom_sf"/>
</dbReference>
<dbReference type="PANTHER" id="PTHR24346">
    <property type="entry name" value="MAP/MICROTUBULE AFFINITY-REGULATING KINASE"/>
    <property type="match status" value="1"/>
</dbReference>
<dbReference type="FunFam" id="3.30.200.20:FF:000314">
    <property type="entry name" value="Serine/threonine protein kinase"/>
    <property type="match status" value="1"/>
</dbReference>
<evidence type="ECO:0000256" key="9">
    <source>
        <dbReference type="ARBA" id="ARBA00022840"/>
    </source>
</evidence>
<evidence type="ECO:0000256" key="2">
    <source>
        <dbReference type="ARBA" id="ARBA00012513"/>
    </source>
</evidence>
<dbReference type="GO" id="GO:0035556">
    <property type="term" value="P:intracellular signal transduction"/>
    <property type="evidence" value="ECO:0007669"/>
    <property type="project" value="TreeGrafter"/>
</dbReference>
<keyword evidence="9" id="KW-0067">ATP-binding</keyword>
<dbReference type="OrthoDB" id="10252171at2759"/>
<dbReference type="PROSITE" id="PS50011">
    <property type="entry name" value="PROTEIN_KINASE_DOM"/>
    <property type="match status" value="1"/>
</dbReference>
<comment type="catalytic activity">
    <reaction evidence="10">
        <text>L-threonyl-[protein] + ATP = O-phospho-L-threonyl-[protein] + ADP + H(+)</text>
        <dbReference type="Rhea" id="RHEA:46608"/>
        <dbReference type="Rhea" id="RHEA-COMP:11060"/>
        <dbReference type="Rhea" id="RHEA-COMP:11605"/>
        <dbReference type="ChEBI" id="CHEBI:15378"/>
        <dbReference type="ChEBI" id="CHEBI:30013"/>
        <dbReference type="ChEBI" id="CHEBI:30616"/>
        <dbReference type="ChEBI" id="CHEBI:61977"/>
        <dbReference type="ChEBI" id="CHEBI:456216"/>
        <dbReference type="EC" id="2.7.11.1"/>
    </reaction>
</comment>
<dbReference type="GO" id="GO:0005524">
    <property type="term" value="F:ATP binding"/>
    <property type="evidence" value="ECO:0007669"/>
    <property type="project" value="UniProtKB-KW"/>
</dbReference>
<keyword evidence="6" id="KW-0808">Transferase</keyword>
<evidence type="ECO:0000256" key="1">
    <source>
        <dbReference type="ARBA" id="ARBA00004496"/>
    </source>
</evidence>
<sequence>MQSTRPHPTLFYFGEEDDEVLKSSVDAVKKRPSLPTANSLHSVSSESPSINNVLLFPIENSHAYSYAHLSPNSLALRLNVLKRSLEILNDRPDWFKTINSHEEGLKNARNEVRNDMRFESITESRNSDDEDFTSPTKPLLPASVEGARRKSSHRLLLARSLLRNESNDHLSTDKFKMLLNASSAALTALFRPKINRADSLPMSRTSFEDIGEANEESVGESDTVLNDDLKDIIELLEQDSSIISHNSDIALTLHDLSLSSNDEISRKKQNLLKTKMLYALATPFVETTAMATSPWAVPPTAAPSPGASLSPLVNASTTALNLLNSIQQPQAATATGNRPFHAISSGKHTSPQSVVTVEADYPWNFKAANDLACLMFGVLKSMIRNLTLLDLIAPQFRNFLTDRLTRVSDESRRKTNNDIIFAGEIIAISRQAEGGFAWTSIWAKRRKGLIICMFEQIACDAFDVMVLRDVATYPDSKYVITNVDEIAGKLITKLDASGITQVNVLSESLAADLHSDSSLNESSDIRESEAINAKRYYTVQLNGDDNIPCALTSYPLEKDDEKFELKIKIHSMPYIAGMFVVDFNDYKVLSCNKAIAKNLFGRSSDVIVNNTINNIIPGFSDILKLGLDDPDTATAIVPGLVLPEHFFRKYHAYYKHRIHNNVSPDDLFVNSRGIEGLHRDGKSLFIDVQLRVILTDVFVLWVTYSRHTNKNITRQLKKLSSASSVNLKGSGGLLTKTRSNPGLSSSKVDLPSQLKLFPKNESELLELGSASPEMSRQSSLRKPKKANTFAVPVTYITDPTFTNNEFTKSLVGSPLSKTEKQKENSLTLDIPKKPEQEQRKVSDAGVKHYENFSEEEMLAIENELLAKQQKESKFWPTTIGARKRTKKYDEFKVLKKMGEGAYGKVVLGEHKDDPAYKVIIKCIDKQRILVDTWVRDRQLGTIPSEIQVMATLNHEPHPNIMRIIDYFEDPNYYYLETPIFGNPPAIDLFDYIEVKKDMNELDCQLIFKQVVLAIYHLHKHGIVHRDIKDENIIVNEFGVIKLIDFGSAGYVKLGPFDVFVGTIDYASPEVLRGEKYEGKPQDIWALGILLYTMIYKENPFYNVDEIMEGDMRVPFVVSKESLDLVKLILNREVADRPTITDIADHDWLDI</sequence>
<dbReference type="EC" id="2.7.11.1" evidence="2"/>
<dbReference type="Gene3D" id="3.30.200.20">
    <property type="entry name" value="Phosphorylase Kinase, domain 1"/>
    <property type="match status" value="1"/>
</dbReference>
<evidence type="ECO:0000259" key="12">
    <source>
        <dbReference type="PROSITE" id="PS50011"/>
    </source>
</evidence>
<evidence type="ECO:0000313" key="13">
    <source>
        <dbReference type="EMBL" id="SGZ53132.1"/>
    </source>
</evidence>
<dbReference type="GO" id="GO:0005829">
    <property type="term" value="C:cytosol"/>
    <property type="evidence" value="ECO:0007669"/>
    <property type="project" value="TreeGrafter"/>
</dbReference>
<dbReference type="InterPro" id="IPR000719">
    <property type="entry name" value="Prot_kinase_dom"/>
</dbReference>
<dbReference type="PROSITE" id="PS00108">
    <property type="entry name" value="PROTEIN_KINASE_ST"/>
    <property type="match status" value="1"/>
</dbReference>
<evidence type="ECO:0000256" key="4">
    <source>
        <dbReference type="ARBA" id="ARBA00022527"/>
    </source>
</evidence>
<dbReference type="AlphaFoldDB" id="A0A1L0D9C9"/>
<gene>
    <name evidence="13" type="ORF">SAMEA4029010_CIC11G00000004161</name>
</gene>
<dbReference type="PANTHER" id="PTHR24346:SF51">
    <property type="entry name" value="PAS DOMAIN-CONTAINING SERINE_THREONINE-PROTEIN KINASE"/>
    <property type="match status" value="1"/>
</dbReference>
<comment type="catalytic activity">
    <reaction evidence="11">
        <text>L-seryl-[protein] + ATP = O-phospho-L-seryl-[protein] + ADP + H(+)</text>
        <dbReference type="Rhea" id="RHEA:17989"/>
        <dbReference type="Rhea" id="RHEA-COMP:9863"/>
        <dbReference type="Rhea" id="RHEA-COMP:11604"/>
        <dbReference type="ChEBI" id="CHEBI:15378"/>
        <dbReference type="ChEBI" id="CHEBI:29999"/>
        <dbReference type="ChEBI" id="CHEBI:30616"/>
        <dbReference type="ChEBI" id="CHEBI:83421"/>
        <dbReference type="ChEBI" id="CHEBI:456216"/>
        <dbReference type="EC" id="2.7.11.1"/>
    </reaction>
</comment>
<keyword evidence="8" id="KW-0418">Kinase</keyword>
<keyword evidence="5" id="KW-0597">Phosphoprotein</keyword>
<feature type="domain" description="Protein kinase" evidence="12">
    <location>
        <begin position="891"/>
        <end position="1148"/>
    </location>
</feature>
<evidence type="ECO:0000256" key="8">
    <source>
        <dbReference type="ARBA" id="ARBA00022777"/>
    </source>
</evidence>
<dbReference type="FunFam" id="1.10.510.10:FF:000320">
    <property type="entry name" value="Serine/threonine protein kinase"/>
    <property type="match status" value="1"/>
</dbReference>
<dbReference type="Pfam" id="PF00069">
    <property type="entry name" value="Pkinase"/>
    <property type="match status" value="1"/>
</dbReference>
<keyword evidence="3" id="KW-0963">Cytoplasm</keyword>
<keyword evidence="7" id="KW-0547">Nucleotide-binding</keyword>
<keyword evidence="14" id="KW-1185">Reference proteome</keyword>
<evidence type="ECO:0000256" key="6">
    <source>
        <dbReference type="ARBA" id="ARBA00022679"/>
    </source>
</evidence>
<evidence type="ECO:0000256" key="7">
    <source>
        <dbReference type="ARBA" id="ARBA00022741"/>
    </source>
</evidence>
<organism evidence="13 14">
    <name type="scientific">Sungouiella intermedia</name>
    <dbReference type="NCBI Taxonomy" id="45354"/>
    <lineage>
        <taxon>Eukaryota</taxon>
        <taxon>Fungi</taxon>
        <taxon>Dikarya</taxon>
        <taxon>Ascomycota</taxon>
        <taxon>Saccharomycotina</taxon>
        <taxon>Pichiomycetes</taxon>
        <taxon>Metschnikowiaceae</taxon>
        <taxon>Sungouiella</taxon>
    </lineage>
</organism>
<name>A0A1L0D9C9_9ASCO</name>
<dbReference type="GO" id="GO:0004674">
    <property type="term" value="F:protein serine/threonine kinase activity"/>
    <property type="evidence" value="ECO:0007669"/>
    <property type="project" value="UniProtKB-KW"/>
</dbReference>
<dbReference type="SUPFAM" id="SSF56112">
    <property type="entry name" value="Protein kinase-like (PK-like)"/>
    <property type="match status" value="1"/>
</dbReference>
<dbReference type="GO" id="GO:0045719">
    <property type="term" value="P:negative regulation of glycogen biosynthetic process"/>
    <property type="evidence" value="ECO:0007669"/>
    <property type="project" value="TreeGrafter"/>
</dbReference>
<evidence type="ECO:0000256" key="11">
    <source>
        <dbReference type="ARBA" id="ARBA00048679"/>
    </source>
</evidence>
<keyword evidence="4" id="KW-0723">Serine/threonine-protein kinase</keyword>
<dbReference type="Proteomes" id="UP000182334">
    <property type="component" value="Chromosome IV"/>
</dbReference>
<dbReference type="GO" id="GO:0005634">
    <property type="term" value="C:nucleus"/>
    <property type="evidence" value="ECO:0007669"/>
    <property type="project" value="TreeGrafter"/>
</dbReference>
<evidence type="ECO:0000313" key="14">
    <source>
        <dbReference type="Proteomes" id="UP000182334"/>
    </source>
</evidence>
<dbReference type="Gene3D" id="1.10.510.10">
    <property type="entry name" value="Transferase(Phosphotransferase) domain 1"/>
    <property type="match status" value="1"/>
</dbReference>
<evidence type="ECO:0000256" key="3">
    <source>
        <dbReference type="ARBA" id="ARBA00022490"/>
    </source>
</evidence>
<dbReference type="STRING" id="45354.A0A1L0D9C9"/>
<dbReference type="CDD" id="cd14004">
    <property type="entry name" value="STKc_PASK"/>
    <property type="match status" value="1"/>
</dbReference>
<evidence type="ECO:0000256" key="5">
    <source>
        <dbReference type="ARBA" id="ARBA00022553"/>
    </source>
</evidence>
<proteinExistence type="predicted"/>
<dbReference type="SMART" id="SM00220">
    <property type="entry name" value="S_TKc"/>
    <property type="match status" value="1"/>
</dbReference>